<gene>
    <name evidence="1" type="ORF">TNCV_4825991</name>
</gene>
<dbReference type="EMBL" id="BMAU01021187">
    <property type="protein sequence ID" value="GFX95584.1"/>
    <property type="molecule type" value="Genomic_DNA"/>
</dbReference>
<evidence type="ECO:0000313" key="1">
    <source>
        <dbReference type="EMBL" id="GFX95584.1"/>
    </source>
</evidence>
<protein>
    <submittedName>
        <fullName evidence="1">Uncharacterized protein</fullName>
    </submittedName>
</protein>
<dbReference type="Proteomes" id="UP000887159">
    <property type="component" value="Unassembled WGS sequence"/>
</dbReference>
<proteinExistence type="predicted"/>
<comment type="caution">
    <text evidence="1">The sequence shown here is derived from an EMBL/GenBank/DDBJ whole genome shotgun (WGS) entry which is preliminary data.</text>
</comment>
<dbReference type="AlphaFoldDB" id="A0A8X6RN18"/>
<sequence length="82" mass="8807">MSRRLEKSILIGFPAQSGVLSQCFQALFSGMVAVTNNLQGTQCFSMDSTLDRSCVELHALLACFPGKPCLVATIAVINKNVD</sequence>
<accession>A0A8X6RN18</accession>
<organism evidence="1 2">
    <name type="scientific">Trichonephila clavipes</name>
    <name type="common">Golden silk orbweaver</name>
    <name type="synonym">Nephila clavipes</name>
    <dbReference type="NCBI Taxonomy" id="2585209"/>
    <lineage>
        <taxon>Eukaryota</taxon>
        <taxon>Metazoa</taxon>
        <taxon>Ecdysozoa</taxon>
        <taxon>Arthropoda</taxon>
        <taxon>Chelicerata</taxon>
        <taxon>Arachnida</taxon>
        <taxon>Araneae</taxon>
        <taxon>Araneomorphae</taxon>
        <taxon>Entelegynae</taxon>
        <taxon>Araneoidea</taxon>
        <taxon>Nephilidae</taxon>
        <taxon>Trichonephila</taxon>
    </lineage>
</organism>
<name>A0A8X6RN18_TRICX</name>
<keyword evidence="2" id="KW-1185">Reference proteome</keyword>
<evidence type="ECO:0000313" key="2">
    <source>
        <dbReference type="Proteomes" id="UP000887159"/>
    </source>
</evidence>
<reference evidence="1" key="1">
    <citation type="submission" date="2020-08" db="EMBL/GenBank/DDBJ databases">
        <title>Multicomponent nature underlies the extraordinary mechanical properties of spider dragline silk.</title>
        <authorList>
            <person name="Kono N."/>
            <person name="Nakamura H."/>
            <person name="Mori M."/>
            <person name="Yoshida Y."/>
            <person name="Ohtoshi R."/>
            <person name="Malay A.D."/>
            <person name="Moran D.A.P."/>
            <person name="Tomita M."/>
            <person name="Numata K."/>
            <person name="Arakawa K."/>
        </authorList>
    </citation>
    <scope>NUCLEOTIDE SEQUENCE</scope>
</reference>